<organism evidence="1 2">
    <name type="scientific">Methylobrevis pamukkalensis</name>
    <dbReference type="NCBI Taxonomy" id="1439726"/>
    <lineage>
        <taxon>Bacteria</taxon>
        <taxon>Pseudomonadati</taxon>
        <taxon>Pseudomonadota</taxon>
        <taxon>Alphaproteobacteria</taxon>
        <taxon>Hyphomicrobiales</taxon>
        <taxon>Pleomorphomonadaceae</taxon>
        <taxon>Methylobrevis</taxon>
    </lineage>
</organism>
<keyword evidence="2" id="KW-1185">Reference proteome</keyword>
<reference evidence="1 2" key="1">
    <citation type="submission" date="2016-07" db="EMBL/GenBank/DDBJ databases">
        <title>Draft Genome Sequence of Methylobrevis pamukkalensis PK2.</title>
        <authorList>
            <person name="Vasilenko O.V."/>
            <person name="Doronina N.V."/>
            <person name="Shmareva M.N."/>
            <person name="Tarlachkov S.V."/>
            <person name="Mustakhimov I."/>
            <person name="Trotsenko Y.A."/>
        </authorList>
    </citation>
    <scope>NUCLEOTIDE SEQUENCE [LARGE SCALE GENOMIC DNA]</scope>
    <source>
        <strain evidence="1 2">PK2</strain>
    </source>
</reference>
<protein>
    <submittedName>
        <fullName evidence="1">Uncharacterized protein</fullName>
    </submittedName>
</protein>
<dbReference type="Proteomes" id="UP000094622">
    <property type="component" value="Unassembled WGS sequence"/>
</dbReference>
<evidence type="ECO:0000313" key="2">
    <source>
        <dbReference type="Proteomes" id="UP000094622"/>
    </source>
</evidence>
<proteinExistence type="predicted"/>
<comment type="caution">
    <text evidence="1">The sequence shown here is derived from an EMBL/GenBank/DDBJ whole genome shotgun (WGS) entry which is preliminary data.</text>
</comment>
<accession>A0A1E3H1M5</accession>
<dbReference type="EMBL" id="MCRJ01000058">
    <property type="protein sequence ID" value="ODN70202.1"/>
    <property type="molecule type" value="Genomic_DNA"/>
</dbReference>
<gene>
    <name evidence="1" type="ORF">A6302_02476</name>
</gene>
<name>A0A1E3H1M5_9HYPH</name>
<sequence length="57" mass="6444">MTQAAADKEIEAMDAIGRTLSFVRRHADDFRAFIAARQAFEAERAAELDKMQRDDVS</sequence>
<evidence type="ECO:0000313" key="1">
    <source>
        <dbReference type="EMBL" id="ODN70202.1"/>
    </source>
</evidence>
<dbReference type="AlphaFoldDB" id="A0A1E3H1M5"/>